<proteinExistence type="predicted"/>
<sequence>MASYIPYSRRRITAAQRGALEQMFDVKSHPSREERLALATEIGMEVKSVTNWFQNRRQTNKRRSSAWDGNEALRQNRVKARAQLKSSRSAGNKPSLCRSARPMRPSVSLDHIAELSERPSAPSLVISSVPNRPPLTPRKANTSSRPPLSNARDIWKYMASSPIAPQSSPGAEEARMAILPSRAKTWRSLEWACLKARRGNQGDDDDELPCLPHTVRFVDSDGDTDTSESDEAITPDSSVNLSPHGDFSPKALGSGRQRKNKENEPFIDTSIRQSQDVEAAMVLLGFMGRK</sequence>
<keyword evidence="1" id="KW-0238">DNA-binding</keyword>
<keyword evidence="2" id="KW-1185">Reference proteome</keyword>
<gene>
    <name evidence="1" type="ORF">BV22DRAFT_1103806</name>
</gene>
<reference evidence="1" key="1">
    <citation type="journal article" date="2021" name="New Phytol.">
        <title>Evolutionary innovations through gain and loss of genes in the ectomycorrhizal Boletales.</title>
        <authorList>
            <person name="Wu G."/>
            <person name="Miyauchi S."/>
            <person name="Morin E."/>
            <person name="Kuo A."/>
            <person name="Drula E."/>
            <person name="Varga T."/>
            <person name="Kohler A."/>
            <person name="Feng B."/>
            <person name="Cao Y."/>
            <person name="Lipzen A."/>
            <person name="Daum C."/>
            <person name="Hundley H."/>
            <person name="Pangilinan J."/>
            <person name="Johnson J."/>
            <person name="Barry K."/>
            <person name="LaButti K."/>
            <person name="Ng V."/>
            <person name="Ahrendt S."/>
            <person name="Min B."/>
            <person name="Choi I.G."/>
            <person name="Park H."/>
            <person name="Plett J.M."/>
            <person name="Magnuson J."/>
            <person name="Spatafora J.W."/>
            <person name="Nagy L.G."/>
            <person name="Henrissat B."/>
            <person name="Grigoriev I.V."/>
            <person name="Yang Z.L."/>
            <person name="Xu J."/>
            <person name="Martin F.M."/>
        </authorList>
    </citation>
    <scope>NUCLEOTIDE SEQUENCE</scope>
    <source>
        <strain evidence="1">KUC20120723A-06</strain>
    </source>
</reference>
<keyword evidence="1" id="KW-0371">Homeobox</keyword>
<dbReference type="Proteomes" id="UP000790709">
    <property type="component" value="Unassembled WGS sequence"/>
</dbReference>
<dbReference type="EMBL" id="MU266369">
    <property type="protein sequence ID" value="KAH7927284.1"/>
    <property type="molecule type" value="Genomic_DNA"/>
</dbReference>
<comment type="caution">
    <text evidence="1">The sequence shown here is derived from an EMBL/GenBank/DDBJ whole genome shotgun (WGS) entry which is preliminary data.</text>
</comment>
<organism evidence="1 2">
    <name type="scientific">Leucogyrophana mollusca</name>
    <dbReference type="NCBI Taxonomy" id="85980"/>
    <lineage>
        <taxon>Eukaryota</taxon>
        <taxon>Fungi</taxon>
        <taxon>Dikarya</taxon>
        <taxon>Basidiomycota</taxon>
        <taxon>Agaricomycotina</taxon>
        <taxon>Agaricomycetes</taxon>
        <taxon>Agaricomycetidae</taxon>
        <taxon>Boletales</taxon>
        <taxon>Boletales incertae sedis</taxon>
        <taxon>Leucogyrophana</taxon>
    </lineage>
</organism>
<name>A0ACB8BNI9_9AGAM</name>
<protein>
    <submittedName>
        <fullName evidence="1">Homeobox-domain-containing protein</fullName>
    </submittedName>
</protein>
<evidence type="ECO:0000313" key="2">
    <source>
        <dbReference type="Proteomes" id="UP000790709"/>
    </source>
</evidence>
<evidence type="ECO:0000313" key="1">
    <source>
        <dbReference type="EMBL" id="KAH7927284.1"/>
    </source>
</evidence>
<accession>A0ACB8BNI9</accession>